<keyword evidence="3" id="KW-1185">Reference proteome</keyword>
<evidence type="ECO:0000313" key="3">
    <source>
        <dbReference type="Proteomes" id="UP001353858"/>
    </source>
</evidence>
<reference evidence="3" key="1">
    <citation type="submission" date="2023-01" db="EMBL/GenBank/DDBJ databases">
        <title>Key to firefly adult light organ development and bioluminescence: homeobox transcription factors regulate luciferase expression and transportation to peroxisome.</title>
        <authorList>
            <person name="Fu X."/>
        </authorList>
    </citation>
    <scope>NUCLEOTIDE SEQUENCE [LARGE SCALE GENOMIC DNA]</scope>
</reference>
<evidence type="ECO:0000256" key="1">
    <source>
        <dbReference type="SAM" id="MobiDB-lite"/>
    </source>
</evidence>
<feature type="compositionally biased region" description="Basic and acidic residues" evidence="1">
    <location>
        <begin position="65"/>
        <end position="76"/>
    </location>
</feature>
<comment type="caution">
    <text evidence="2">The sequence shown here is derived from an EMBL/GenBank/DDBJ whole genome shotgun (WGS) entry which is preliminary data.</text>
</comment>
<proteinExistence type="predicted"/>
<accession>A0AAN7PH90</accession>
<organism evidence="2 3">
    <name type="scientific">Aquatica leii</name>
    <dbReference type="NCBI Taxonomy" id="1421715"/>
    <lineage>
        <taxon>Eukaryota</taxon>
        <taxon>Metazoa</taxon>
        <taxon>Ecdysozoa</taxon>
        <taxon>Arthropoda</taxon>
        <taxon>Hexapoda</taxon>
        <taxon>Insecta</taxon>
        <taxon>Pterygota</taxon>
        <taxon>Neoptera</taxon>
        <taxon>Endopterygota</taxon>
        <taxon>Coleoptera</taxon>
        <taxon>Polyphaga</taxon>
        <taxon>Elateriformia</taxon>
        <taxon>Elateroidea</taxon>
        <taxon>Lampyridae</taxon>
        <taxon>Luciolinae</taxon>
        <taxon>Aquatica</taxon>
    </lineage>
</organism>
<feature type="region of interest" description="Disordered" evidence="1">
    <location>
        <begin position="61"/>
        <end position="88"/>
    </location>
</feature>
<dbReference type="AlphaFoldDB" id="A0AAN7PH90"/>
<dbReference type="Proteomes" id="UP001353858">
    <property type="component" value="Unassembled WGS sequence"/>
</dbReference>
<gene>
    <name evidence="2" type="ORF">RN001_002705</name>
</gene>
<sequence>MYISKDIVALCERKDISQLSDFSFIFLISCCKLSHRTIIEDIVNNFICTGRLVNGVNPEGSTIEDSEHSSGNKESSKFCLLTTNTRKL</sequence>
<dbReference type="EMBL" id="JARPUR010000001">
    <property type="protein sequence ID" value="KAK4886434.1"/>
    <property type="molecule type" value="Genomic_DNA"/>
</dbReference>
<protein>
    <submittedName>
        <fullName evidence="2">Uncharacterized protein</fullName>
    </submittedName>
</protein>
<name>A0AAN7PH90_9COLE</name>
<evidence type="ECO:0000313" key="2">
    <source>
        <dbReference type="EMBL" id="KAK4886434.1"/>
    </source>
</evidence>